<dbReference type="EMBL" id="JAUTXU010000145">
    <property type="protein sequence ID" value="KAK3703924.1"/>
    <property type="molecule type" value="Genomic_DNA"/>
</dbReference>
<sequence>MSSLLNTEIGIPVIDLGPGNRDAPSQLLDAATNYGFVFIENNDSGVPTQDISDLFDLSKTLFAAPVEEKQKVSIGSNQAGKNHGWLSRGIEKLDPATQQRADVKEALNIGEHQNGELQQPMPQILEPHIGDIKHFQDSCHEFCQRIFEHLAAALDIESGWFTSRHNRTKGPSGTVLRLLYYPHVDDVEDGVDLRAGAHSDFGSITVLFQLPGQPGLEIKTPSGKWAAVPVDPHSNMNGDAQTNRALPILVNIGDLLEDWTGGLLKSTVHRVIFPQSEEKSDRYSIAYFCHPLDDAELAPVPSKAVQEHATRTGKSNTRDGKVLTAKDHLMERLEATYSIK</sequence>
<accession>A0ACC3MUF9</accession>
<evidence type="ECO:0000313" key="1">
    <source>
        <dbReference type="EMBL" id="KAK3703924.1"/>
    </source>
</evidence>
<protein>
    <submittedName>
        <fullName evidence="1">Uncharacterized protein</fullName>
    </submittedName>
</protein>
<comment type="caution">
    <text evidence="1">The sequence shown here is derived from an EMBL/GenBank/DDBJ whole genome shotgun (WGS) entry which is preliminary data.</text>
</comment>
<proteinExistence type="predicted"/>
<evidence type="ECO:0000313" key="2">
    <source>
        <dbReference type="Proteomes" id="UP001281147"/>
    </source>
</evidence>
<organism evidence="1 2">
    <name type="scientific">Vermiconidia calcicola</name>
    <dbReference type="NCBI Taxonomy" id="1690605"/>
    <lineage>
        <taxon>Eukaryota</taxon>
        <taxon>Fungi</taxon>
        <taxon>Dikarya</taxon>
        <taxon>Ascomycota</taxon>
        <taxon>Pezizomycotina</taxon>
        <taxon>Dothideomycetes</taxon>
        <taxon>Dothideomycetidae</taxon>
        <taxon>Mycosphaerellales</taxon>
        <taxon>Extremaceae</taxon>
        <taxon>Vermiconidia</taxon>
    </lineage>
</organism>
<name>A0ACC3MUF9_9PEZI</name>
<reference evidence="1" key="1">
    <citation type="submission" date="2023-07" db="EMBL/GenBank/DDBJ databases">
        <title>Black Yeasts Isolated from many extreme environments.</title>
        <authorList>
            <person name="Coleine C."/>
            <person name="Stajich J.E."/>
            <person name="Selbmann L."/>
        </authorList>
    </citation>
    <scope>NUCLEOTIDE SEQUENCE</scope>
    <source>
        <strain evidence="1">CCFEE 5714</strain>
    </source>
</reference>
<gene>
    <name evidence="1" type="ORF">LTR37_014142</name>
</gene>
<dbReference type="Proteomes" id="UP001281147">
    <property type="component" value="Unassembled WGS sequence"/>
</dbReference>
<keyword evidence="2" id="KW-1185">Reference proteome</keyword>